<dbReference type="Pfam" id="PF05515">
    <property type="entry name" value="Viral_NABP"/>
    <property type="match status" value="1"/>
</dbReference>
<sequence>MVQTTQIDMEDLEFTLCLCKIKLSELGLPTCVCHYILDPLVAAVRTCLRQEKQRQNAPFNGVSRSSAKRRAKYLDRCIKCGKFSHTGPCPRNQTISNAEIVHLIYNGTTRFLAEKPQYRRGSFAQMLADRLLERSNLSL</sequence>
<evidence type="ECO:0000313" key="1">
    <source>
        <dbReference type="EMBL" id="ABL84690.1"/>
    </source>
</evidence>
<name>A1YE39_9VIRU</name>
<proteinExistence type="predicted"/>
<protein>
    <submittedName>
        <fullName evidence="1">Nucleic acid binding protein</fullName>
    </submittedName>
</protein>
<organism evidence="1">
    <name type="scientific">Coleus vein necrosis virus</name>
    <dbReference type="NCBI Taxonomy" id="404404"/>
    <lineage>
        <taxon>Viruses</taxon>
        <taxon>Riboviria</taxon>
        <taxon>Orthornavirae</taxon>
        <taxon>Kitrinoviricota</taxon>
        <taxon>Alsuviricetes</taxon>
        <taxon>Tymovirales</taxon>
        <taxon>Betaflexiviridae</taxon>
        <taxon>Quinvirinae</taxon>
        <taxon>Carlavirus</taxon>
        <taxon>Carlavirus colei</taxon>
    </lineage>
</organism>
<dbReference type="InterPro" id="IPR008891">
    <property type="entry name" value="Viral_NABP"/>
</dbReference>
<dbReference type="EMBL" id="DQ915963">
    <property type="protein sequence ID" value="ABL84690.1"/>
    <property type="molecule type" value="Genomic_RNA"/>
</dbReference>
<reference evidence="1" key="1">
    <citation type="journal article" date="2007" name="Plant Dis.">
        <title>Identification and Characterization of a Carlavirus Causing Veinal Necrosis of Coleus.</title>
        <authorList>
            <person name="Mollov D.S."/>
            <person name="Hayslett M.C."/>
            <person name="Eichstaedt K.A."/>
            <person name="Beckman N.G."/>
            <person name="Daughtrey M.L."/>
            <person name="Lockhart B.E."/>
        </authorList>
    </citation>
    <scope>NUCLEOTIDE SEQUENCE</scope>
    <source>
        <strain evidence="1">Minnesota</strain>
    </source>
</reference>
<accession>A1YE39</accession>